<dbReference type="InterPro" id="IPR041757">
    <property type="entry name" value="CysN_GTP-bd"/>
</dbReference>
<dbReference type="SUPFAM" id="SSF52540">
    <property type="entry name" value="P-loop containing nucleoside triphosphate hydrolases"/>
    <property type="match status" value="1"/>
</dbReference>
<dbReference type="Gene3D" id="2.40.30.10">
    <property type="entry name" value="Translation factors"/>
    <property type="match status" value="2"/>
</dbReference>
<dbReference type="InterPro" id="IPR027417">
    <property type="entry name" value="P-loop_NTPase"/>
</dbReference>
<feature type="domain" description="Tr-type G" evidence="7">
    <location>
        <begin position="12"/>
        <end position="230"/>
    </location>
</feature>
<dbReference type="InterPro" id="IPR009000">
    <property type="entry name" value="Transl_B-barrel_sf"/>
</dbReference>
<evidence type="ECO:0000256" key="2">
    <source>
        <dbReference type="ARBA" id="ARBA00022679"/>
    </source>
</evidence>
<dbReference type="GO" id="GO:0006790">
    <property type="term" value="P:sulfur compound metabolic process"/>
    <property type="evidence" value="ECO:0007669"/>
    <property type="project" value="InterPro"/>
</dbReference>
<dbReference type="PANTHER" id="PTHR23115">
    <property type="entry name" value="TRANSLATION FACTOR"/>
    <property type="match status" value="1"/>
</dbReference>
<evidence type="ECO:0000256" key="3">
    <source>
        <dbReference type="ARBA" id="ARBA00022695"/>
    </source>
</evidence>
<organism evidence="8 9">
    <name type="scientific">Corticimicrobacter populi</name>
    <dbReference type="NCBI Taxonomy" id="2175229"/>
    <lineage>
        <taxon>Bacteria</taxon>
        <taxon>Pseudomonadati</taxon>
        <taxon>Pseudomonadota</taxon>
        <taxon>Betaproteobacteria</taxon>
        <taxon>Burkholderiales</taxon>
        <taxon>Alcaligenaceae</taxon>
        <taxon>Corticimicrobacter</taxon>
    </lineage>
</organism>
<dbReference type="InterPro" id="IPR011779">
    <property type="entry name" value="SO4_adenylTrfase_lsu"/>
</dbReference>
<gene>
    <name evidence="8" type="ORF">DD235_08365</name>
</gene>
<dbReference type="AlphaFoldDB" id="A0A2V1JX10"/>
<proteinExistence type="predicted"/>
<evidence type="ECO:0000313" key="9">
    <source>
        <dbReference type="Proteomes" id="UP000245212"/>
    </source>
</evidence>
<dbReference type="InterPro" id="IPR044138">
    <property type="entry name" value="CysN_II"/>
</dbReference>
<keyword evidence="3 8" id="KW-0548">Nucleotidyltransferase</keyword>
<dbReference type="CDD" id="cd04166">
    <property type="entry name" value="CysN_ATPS"/>
    <property type="match status" value="1"/>
</dbReference>
<dbReference type="GO" id="GO:0005525">
    <property type="term" value="F:GTP binding"/>
    <property type="evidence" value="ECO:0007669"/>
    <property type="project" value="UniProtKB-KW"/>
</dbReference>
<keyword evidence="5" id="KW-0067">ATP-binding</keyword>
<dbReference type="CDD" id="cd04095">
    <property type="entry name" value="CysN_NoDQ_III"/>
    <property type="match status" value="1"/>
</dbReference>
<dbReference type="CDD" id="cd03695">
    <property type="entry name" value="CysN_NodQ_II"/>
    <property type="match status" value="1"/>
</dbReference>
<dbReference type="InterPro" id="IPR050100">
    <property type="entry name" value="TRAFAC_GTPase_members"/>
</dbReference>
<keyword evidence="6" id="KW-0342">GTP-binding</keyword>
<evidence type="ECO:0000313" key="8">
    <source>
        <dbReference type="EMBL" id="PWF23012.1"/>
    </source>
</evidence>
<evidence type="ECO:0000256" key="4">
    <source>
        <dbReference type="ARBA" id="ARBA00022741"/>
    </source>
</evidence>
<evidence type="ECO:0000256" key="1">
    <source>
        <dbReference type="ARBA" id="ARBA00012391"/>
    </source>
</evidence>
<comment type="caution">
    <text evidence="8">The sequence shown here is derived from an EMBL/GenBank/DDBJ whole genome shotgun (WGS) entry which is preliminary data.</text>
</comment>
<evidence type="ECO:0000256" key="6">
    <source>
        <dbReference type="ARBA" id="ARBA00023134"/>
    </source>
</evidence>
<dbReference type="GO" id="GO:0005524">
    <property type="term" value="F:ATP binding"/>
    <property type="evidence" value="ECO:0007669"/>
    <property type="project" value="UniProtKB-KW"/>
</dbReference>
<dbReference type="PROSITE" id="PS00301">
    <property type="entry name" value="G_TR_1"/>
    <property type="match status" value="1"/>
</dbReference>
<evidence type="ECO:0000256" key="5">
    <source>
        <dbReference type="ARBA" id="ARBA00022840"/>
    </source>
</evidence>
<dbReference type="Pfam" id="PF00009">
    <property type="entry name" value="GTP_EFTU"/>
    <property type="match status" value="1"/>
</dbReference>
<keyword evidence="2 8" id="KW-0808">Transferase</keyword>
<dbReference type="InterPro" id="IPR054696">
    <property type="entry name" value="GTP-eEF1A_C"/>
</dbReference>
<dbReference type="SUPFAM" id="SSF50465">
    <property type="entry name" value="EF-Tu/eEF-1alpha/eIF2-gamma C-terminal domain"/>
    <property type="match status" value="1"/>
</dbReference>
<dbReference type="InterPro" id="IPR009001">
    <property type="entry name" value="Transl_elong_EF1A/Init_IF2_C"/>
</dbReference>
<dbReference type="Gene3D" id="3.40.50.300">
    <property type="entry name" value="P-loop containing nucleotide triphosphate hydrolases"/>
    <property type="match status" value="1"/>
</dbReference>
<evidence type="ECO:0000259" key="7">
    <source>
        <dbReference type="PROSITE" id="PS51722"/>
    </source>
</evidence>
<dbReference type="PRINTS" id="PR00315">
    <property type="entry name" value="ELONGATNFCT"/>
</dbReference>
<keyword evidence="9" id="KW-1185">Reference proteome</keyword>
<dbReference type="Pfam" id="PF03144">
    <property type="entry name" value="GTP_EFTU_D2"/>
    <property type="match status" value="1"/>
</dbReference>
<dbReference type="EMBL" id="QETA01000003">
    <property type="protein sequence ID" value="PWF23012.1"/>
    <property type="molecule type" value="Genomic_DNA"/>
</dbReference>
<dbReference type="GO" id="GO:0004781">
    <property type="term" value="F:sulfate adenylyltransferase (ATP) activity"/>
    <property type="evidence" value="ECO:0007669"/>
    <property type="project" value="UniProtKB-EC"/>
</dbReference>
<sequence>MSTLQQLTAADRGVLRFITAGSVDDGKSTLIGRLLYDSKGVFADQLQAIGRSRHHRAGDEEFDLSLLTDGLEAEREQGITIDVAYRYFATPTRKFIVADAPGHEQYTRNMVTGASTAHAVIILVDATRASDGELLVQTRRHSALAHLLGIRHIVVAVNKLDLLDWDQAVFERIRDAYAALAAKLGIAGFEAIPMSALKGDNVVRASQHMSWYQGPTLLQWLEGIEVQENDPAQPLRFPVQWVARHNGSQADDFRGYAGKVASGTLRRGDRIVVQPAGTPATVARVLTFEGDVEYATAGVAVTLVLAEDVDVSRGDVLVHADDTDVAVSREFQADVCWLDSQPLNTARKYLIKQGTRTSAARIKSVHTRRDVQVLEEREADTPTLAMNDIGRITLATRDALVLDAYDQLPATGAFILVDEATYQTVAGGMIRR</sequence>
<dbReference type="PROSITE" id="PS51722">
    <property type="entry name" value="G_TR_2"/>
    <property type="match status" value="1"/>
</dbReference>
<dbReference type="InterPro" id="IPR044139">
    <property type="entry name" value="CysN_NoDQ_III"/>
</dbReference>
<accession>A0A2V1JX10</accession>
<reference evidence="9" key="1">
    <citation type="submission" date="2018-05" db="EMBL/GenBank/DDBJ databases">
        <authorList>
            <person name="Li Y."/>
        </authorList>
    </citation>
    <scope>NUCLEOTIDE SEQUENCE [LARGE SCALE GENOMIC DNA]</scope>
    <source>
        <strain evidence="9">3d-2-2</strain>
    </source>
</reference>
<dbReference type="InterPro" id="IPR000795">
    <property type="entry name" value="T_Tr_GTP-bd_dom"/>
</dbReference>
<dbReference type="RefSeq" id="WP_109061627.1">
    <property type="nucleotide sequence ID" value="NZ_QETA01000003.1"/>
</dbReference>
<dbReference type="GO" id="GO:0003924">
    <property type="term" value="F:GTPase activity"/>
    <property type="evidence" value="ECO:0007669"/>
    <property type="project" value="InterPro"/>
</dbReference>
<name>A0A2V1JX10_9BURK</name>
<protein>
    <recommendedName>
        <fullName evidence="1">sulfate adenylyltransferase</fullName>
        <ecNumber evidence="1">2.7.7.4</ecNumber>
    </recommendedName>
</protein>
<dbReference type="InterPro" id="IPR031157">
    <property type="entry name" value="G_TR_CS"/>
</dbReference>
<dbReference type="InterPro" id="IPR004161">
    <property type="entry name" value="EFTu-like_2"/>
</dbReference>
<dbReference type="NCBIfam" id="TIGR02034">
    <property type="entry name" value="CysN"/>
    <property type="match status" value="1"/>
</dbReference>
<dbReference type="Proteomes" id="UP000245212">
    <property type="component" value="Unassembled WGS sequence"/>
</dbReference>
<dbReference type="Pfam" id="PF22594">
    <property type="entry name" value="GTP-eEF1A_C"/>
    <property type="match status" value="1"/>
</dbReference>
<dbReference type="SUPFAM" id="SSF50447">
    <property type="entry name" value="Translation proteins"/>
    <property type="match status" value="1"/>
</dbReference>
<dbReference type="EC" id="2.7.7.4" evidence="1"/>
<keyword evidence="4" id="KW-0547">Nucleotide-binding</keyword>
<dbReference type="FunFam" id="3.40.50.300:FF:000119">
    <property type="entry name" value="Sulfate adenylyltransferase subunit 1"/>
    <property type="match status" value="1"/>
</dbReference>